<protein>
    <submittedName>
        <fullName evidence="3">Uncharacterized protein</fullName>
    </submittedName>
</protein>
<evidence type="ECO:0000313" key="3">
    <source>
        <dbReference type="EMBL" id="MFI6496485.1"/>
    </source>
</evidence>
<dbReference type="EMBL" id="JBITGY010000001">
    <property type="protein sequence ID" value="MFI6496485.1"/>
    <property type="molecule type" value="Genomic_DNA"/>
</dbReference>
<keyword evidence="4" id="KW-1185">Reference proteome</keyword>
<evidence type="ECO:0000313" key="4">
    <source>
        <dbReference type="Proteomes" id="UP001612741"/>
    </source>
</evidence>
<dbReference type="RefSeq" id="WP_397078647.1">
    <property type="nucleotide sequence ID" value="NZ_JBITGY010000001.1"/>
</dbReference>
<gene>
    <name evidence="3" type="ORF">ACIBG2_03820</name>
</gene>
<reference evidence="3 4" key="1">
    <citation type="submission" date="2024-10" db="EMBL/GenBank/DDBJ databases">
        <title>The Natural Products Discovery Center: Release of the First 8490 Sequenced Strains for Exploring Actinobacteria Biosynthetic Diversity.</title>
        <authorList>
            <person name="Kalkreuter E."/>
            <person name="Kautsar S.A."/>
            <person name="Yang D."/>
            <person name="Bader C.D."/>
            <person name="Teijaro C.N."/>
            <person name="Fluegel L."/>
            <person name="Davis C.M."/>
            <person name="Simpson J.R."/>
            <person name="Lauterbach L."/>
            <person name="Steele A.D."/>
            <person name="Gui C."/>
            <person name="Meng S."/>
            <person name="Li G."/>
            <person name="Viehrig K."/>
            <person name="Ye F."/>
            <person name="Su P."/>
            <person name="Kiefer A.F."/>
            <person name="Nichols A."/>
            <person name="Cepeda A.J."/>
            <person name="Yan W."/>
            <person name="Fan B."/>
            <person name="Jiang Y."/>
            <person name="Adhikari A."/>
            <person name="Zheng C.-J."/>
            <person name="Schuster L."/>
            <person name="Cowan T.M."/>
            <person name="Smanski M.J."/>
            <person name="Chevrette M.G."/>
            <person name="De Carvalho L.P.S."/>
            <person name="Shen B."/>
        </authorList>
    </citation>
    <scope>NUCLEOTIDE SEQUENCE [LARGE SCALE GENOMIC DNA]</scope>
    <source>
        <strain evidence="3 4">NPDC050545</strain>
    </source>
</reference>
<evidence type="ECO:0000256" key="2">
    <source>
        <dbReference type="SAM" id="Phobius"/>
    </source>
</evidence>
<dbReference type="Proteomes" id="UP001612741">
    <property type="component" value="Unassembled WGS sequence"/>
</dbReference>
<evidence type="ECO:0000256" key="1">
    <source>
        <dbReference type="SAM" id="MobiDB-lite"/>
    </source>
</evidence>
<keyword evidence="2" id="KW-1133">Transmembrane helix</keyword>
<accession>A0ABW7YKQ8</accession>
<comment type="caution">
    <text evidence="3">The sequence shown here is derived from an EMBL/GenBank/DDBJ whole genome shotgun (WGS) entry which is preliminary data.</text>
</comment>
<proteinExistence type="predicted"/>
<feature type="region of interest" description="Disordered" evidence="1">
    <location>
        <begin position="144"/>
        <end position="166"/>
    </location>
</feature>
<keyword evidence="2" id="KW-0472">Membrane</keyword>
<sequence>MDELARLMARHDPAPHEVPPDELLLAEILGTARPRRGPGLSWRLTFGVALATGLVIVTANAMPAGRSPGVSVTAYFRYPGAPLALCGEPGSRPRRLPEPGGGARRALLELAAAAALAAPAPPHGYRQVTVASSRLLPGGRVSLLSRQSSPLGEQGRRIRTESGLTAAEDRLVQSGEGRAAAPYPPVVLPADPGALHARLVETGSGTTESSRLVGGIVAVHAGETPDGPRAAALWRMLAARPGLRTLGPVTDRRERDGVGIAVDAGADERWVLVADRSSGDLLGVERLMLRDAGGLEVTTPCVRDFWTFVTRKWAPAPD</sequence>
<feature type="transmembrane region" description="Helical" evidence="2">
    <location>
        <begin position="42"/>
        <end position="62"/>
    </location>
</feature>
<organism evidence="3 4">
    <name type="scientific">Nonomuraea typhae</name>
    <dbReference type="NCBI Taxonomy" id="2603600"/>
    <lineage>
        <taxon>Bacteria</taxon>
        <taxon>Bacillati</taxon>
        <taxon>Actinomycetota</taxon>
        <taxon>Actinomycetes</taxon>
        <taxon>Streptosporangiales</taxon>
        <taxon>Streptosporangiaceae</taxon>
        <taxon>Nonomuraea</taxon>
    </lineage>
</organism>
<keyword evidence="2" id="KW-0812">Transmembrane</keyword>
<name>A0ABW7YKQ8_9ACTN</name>